<keyword evidence="1" id="KW-0732">Signal</keyword>
<protein>
    <submittedName>
        <fullName evidence="2">Uncharacterized protein</fullName>
    </submittedName>
</protein>
<organism evidence="2 3">
    <name type="scientific">Denitratisoma oestradiolicum</name>
    <dbReference type="NCBI Taxonomy" id="311182"/>
    <lineage>
        <taxon>Bacteria</taxon>
        <taxon>Pseudomonadati</taxon>
        <taxon>Pseudomonadota</taxon>
        <taxon>Betaproteobacteria</taxon>
        <taxon>Nitrosomonadales</taxon>
        <taxon>Sterolibacteriaceae</taxon>
        <taxon>Denitratisoma</taxon>
    </lineage>
</organism>
<dbReference type="KEGG" id="doe:DENOEST_0205"/>
<evidence type="ECO:0000313" key="2">
    <source>
        <dbReference type="EMBL" id="CAB1367377.1"/>
    </source>
</evidence>
<name>A0A6S6XTW2_9PROT</name>
<feature type="signal peptide" evidence="1">
    <location>
        <begin position="1"/>
        <end position="18"/>
    </location>
</feature>
<gene>
    <name evidence="2" type="ORF">DENOEST_0205</name>
</gene>
<dbReference type="EMBL" id="LR778301">
    <property type="protein sequence ID" value="CAB1367377.1"/>
    <property type="molecule type" value="Genomic_DNA"/>
</dbReference>
<dbReference type="Proteomes" id="UP000515733">
    <property type="component" value="Chromosome"/>
</dbReference>
<keyword evidence="3" id="KW-1185">Reference proteome</keyword>
<proteinExistence type="predicted"/>
<accession>A0A6S6XTW2</accession>
<evidence type="ECO:0000313" key="3">
    <source>
        <dbReference type="Proteomes" id="UP000515733"/>
    </source>
</evidence>
<evidence type="ECO:0000256" key="1">
    <source>
        <dbReference type="SAM" id="SignalP"/>
    </source>
</evidence>
<dbReference type="AlphaFoldDB" id="A0A6S6XTW2"/>
<reference evidence="2 3" key="1">
    <citation type="submission" date="2020-03" db="EMBL/GenBank/DDBJ databases">
        <authorList>
            <consortium name="Genoscope - CEA"/>
            <person name="William W."/>
        </authorList>
    </citation>
    <scope>NUCLEOTIDE SEQUENCE [LARGE SCALE GENOMIC DNA]</scope>
    <source>
        <strain evidence="3">DSM 16959</strain>
    </source>
</reference>
<feature type="chain" id="PRO_5028340039" evidence="1">
    <location>
        <begin position="19"/>
        <end position="103"/>
    </location>
</feature>
<sequence length="103" mass="10716">MKFGLAISLLFAAGAVGAQVSVDVSSYGVKVLTGKDGASNSVSVQSGVVESDVQIDGVAVINDDVFVDGEKVPREKASYTSKKTGKTYLIRRSKGGNVSVFEK</sequence>